<dbReference type="EMBL" id="CP036279">
    <property type="protein sequence ID" value="QDU62135.1"/>
    <property type="molecule type" value="Genomic_DNA"/>
</dbReference>
<keyword evidence="2" id="KW-1185">Reference proteome</keyword>
<dbReference type="Proteomes" id="UP000317093">
    <property type="component" value="Chromosome"/>
</dbReference>
<sequence>MTPTTRTASAATTAVWHDHAAHLYTAINLVLSVHLQARRHRNADVLAKLDALIAHLRRHLRSELVQAEIDRWLTIDLANKQPQPDGPTIRALAEDADRQGTVRVPLSPDQYATFVAALRWTRLDPRMRLPHFVDQLVGRLERLFHHPAPTIN</sequence>
<organism evidence="1 2">
    <name type="scientific">Kolteria novifilia</name>
    <dbReference type="NCBI Taxonomy" id="2527975"/>
    <lineage>
        <taxon>Bacteria</taxon>
        <taxon>Pseudomonadati</taxon>
        <taxon>Planctomycetota</taxon>
        <taxon>Planctomycetia</taxon>
        <taxon>Kolteriales</taxon>
        <taxon>Kolteriaceae</taxon>
        <taxon>Kolteria</taxon>
    </lineage>
</organism>
<evidence type="ECO:0000313" key="1">
    <source>
        <dbReference type="EMBL" id="QDU62135.1"/>
    </source>
</evidence>
<dbReference type="RefSeq" id="WP_419192518.1">
    <property type="nucleotide sequence ID" value="NZ_CP036279.1"/>
</dbReference>
<accession>A0A518B598</accession>
<reference evidence="1 2" key="1">
    <citation type="submission" date="2019-02" db="EMBL/GenBank/DDBJ databases">
        <title>Deep-cultivation of Planctomycetes and their phenomic and genomic characterization uncovers novel biology.</title>
        <authorList>
            <person name="Wiegand S."/>
            <person name="Jogler M."/>
            <person name="Boedeker C."/>
            <person name="Pinto D."/>
            <person name="Vollmers J."/>
            <person name="Rivas-Marin E."/>
            <person name="Kohn T."/>
            <person name="Peeters S.H."/>
            <person name="Heuer A."/>
            <person name="Rast P."/>
            <person name="Oberbeckmann S."/>
            <person name="Bunk B."/>
            <person name="Jeske O."/>
            <person name="Meyerdierks A."/>
            <person name="Storesund J.E."/>
            <person name="Kallscheuer N."/>
            <person name="Luecker S."/>
            <person name="Lage O.M."/>
            <person name="Pohl T."/>
            <person name="Merkel B.J."/>
            <person name="Hornburger P."/>
            <person name="Mueller R.-W."/>
            <person name="Bruemmer F."/>
            <person name="Labrenz M."/>
            <person name="Spormann A.M."/>
            <person name="Op den Camp H."/>
            <person name="Overmann J."/>
            <person name="Amann R."/>
            <person name="Jetten M.S.M."/>
            <person name="Mascher T."/>
            <person name="Medema M.H."/>
            <person name="Devos D.P."/>
            <person name="Kaster A.-K."/>
            <person name="Ovreas L."/>
            <person name="Rohde M."/>
            <person name="Galperin M.Y."/>
            <person name="Jogler C."/>
        </authorList>
    </citation>
    <scope>NUCLEOTIDE SEQUENCE [LARGE SCALE GENOMIC DNA]</scope>
    <source>
        <strain evidence="1 2">Pan216</strain>
    </source>
</reference>
<dbReference type="AlphaFoldDB" id="A0A518B598"/>
<protein>
    <submittedName>
        <fullName evidence="1">Uncharacterized protein</fullName>
    </submittedName>
</protein>
<gene>
    <name evidence="1" type="ORF">Pan216_30020</name>
</gene>
<evidence type="ECO:0000313" key="2">
    <source>
        <dbReference type="Proteomes" id="UP000317093"/>
    </source>
</evidence>
<name>A0A518B598_9BACT</name>
<proteinExistence type="predicted"/>
<dbReference type="KEGG" id="knv:Pan216_30020"/>